<dbReference type="SUPFAM" id="SSF46894">
    <property type="entry name" value="C-terminal effector domain of the bipartite response regulators"/>
    <property type="match status" value="1"/>
</dbReference>
<evidence type="ECO:0000259" key="8">
    <source>
        <dbReference type="PROSITE" id="PS50110"/>
    </source>
</evidence>
<protein>
    <submittedName>
        <fullName evidence="10">Response regulator transcription factor</fullName>
    </submittedName>
</protein>
<dbReference type="GO" id="GO:0000156">
    <property type="term" value="F:phosphorelay response regulator activity"/>
    <property type="evidence" value="ECO:0007669"/>
    <property type="project" value="TreeGrafter"/>
</dbReference>
<evidence type="ECO:0000259" key="9">
    <source>
        <dbReference type="PROSITE" id="PS51755"/>
    </source>
</evidence>
<dbReference type="CDD" id="cd00383">
    <property type="entry name" value="trans_reg_C"/>
    <property type="match status" value="1"/>
</dbReference>
<dbReference type="GO" id="GO:0006355">
    <property type="term" value="P:regulation of DNA-templated transcription"/>
    <property type="evidence" value="ECO:0007669"/>
    <property type="project" value="InterPro"/>
</dbReference>
<dbReference type="SUPFAM" id="SSF52172">
    <property type="entry name" value="CheY-like"/>
    <property type="match status" value="1"/>
</dbReference>
<keyword evidence="1 6" id="KW-0597">Phosphoprotein</keyword>
<dbReference type="GO" id="GO:0000976">
    <property type="term" value="F:transcription cis-regulatory region binding"/>
    <property type="evidence" value="ECO:0007669"/>
    <property type="project" value="TreeGrafter"/>
</dbReference>
<keyword evidence="2" id="KW-0902">Two-component regulatory system</keyword>
<dbReference type="PROSITE" id="PS51755">
    <property type="entry name" value="OMPR_PHOB"/>
    <property type="match status" value="1"/>
</dbReference>
<dbReference type="InterPro" id="IPR039420">
    <property type="entry name" value="WalR-like"/>
</dbReference>
<dbReference type="RefSeq" id="WP_166251000.1">
    <property type="nucleotide sequence ID" value="NZ_JAAMOW010000001.1"/>
</dbReference>
<keyword evidence="4 7" id="KW-0238">DNA-binding</keyword>
<dbReference type="Gene3D" id="3.40.50.2300">
    <property type="match status" value="1"/>
</dbReference>
<evidence type="ECO:0000256" key="2">
    <source>
        <dbReference type="ARBA" id="ARBA00023012"/>
    </source>
</evidence>
<evidence type="ECO:0000256" key="1">
    <source>
        <dbReference type="ARBA" id="ARBA00022553"/>
    </source>
</evidence>
<keyword evidence="3" id="KW-0805">Transcription regulation</keyword>
<feature type="DNA-binding region" description="OmpR/PhoB-type" evidence="7">
    <location>
        <begin position="128"/>
        <end position="227"/>
    </location>
</feature>
<dbReference type="Pfam" id="PF00486">
    <property type="entry name" value="Trans_reg_C"/>
    <property type="match status" value="1"/>
</dbReference>
<keyword evidence="11" id="KW-1185">Reference proteome</keyword>
<evidence type="ECO:0000256" key="4">
    <source>
        <dbReference type="ARBA" id="ARBA00023125"/>
    </source>
</evidence>
<organism evidence="10 11">
    <name type="scientific">Solimonas terrae</name>
    <dbReference type="NCBI Taxonomy" id="1396819"/>
    <lineage>
        <taxon>Bacteria</taxon>
        <taxon>Pseudomonadati</taxon>
        <taxon>Pseudomonadota</taxon>
        <taxon>Gammaproteobacteria</taxon>
        <taxon>Nevskiales</taxon>
        <taxon>Nevskiaceae</taxon>
        <taxon>Solimonas</taxon>
    </lineage>
</organism>
<reference evidence="10 11" key="1">
    <citation type="journal article" date="2014" name="Int. J. Syst. Evol. Microbiol.">
        <title>Solimonas terrae sp. nov., isolated from soil.</title>
        <authorList>
            <person name="Kim S.J."/>
            <person name="Moon J.Y."/>
            <person name="Weon H.Y."/>
            <person name="Ahn J.H."/>
            <person name="Chen W.M."/>
            <person name="Kwon S.W."/>
        </authorList>
    </citation>
    <scope>NUCLEOTIDE SEQUENCE [LARGE SCALE GENOMIC DNA]</scope>
    <source>
        <strain evidence="10 11">KIS83-12</strain>
    </source>
</reference>
<gene>
    <name evidence="10" type="ORF">G7Y85_01970</name>
</gene>
<evidence type="ECO:0000313" key="11">
    <source>
        <dbReference type="Proteomes" id="UP000472676"/>
    </source>
</evidence>
<dbReference type="SMART" id="SM00448">
    <property type="entry name" value="REC"/>
    <property type="match status" value="1"/>
</dbReference>
<dbReference type="InterPro" id="IPR001789">
    <property type="entry name" value="Sig_transdc_resp-reg_receiver"/>
</dbReference>
<dbReference type="Proteomes" id="UP000472676">
    <property type="component" value="Unassembled WGS sequence"/>
</dbReference>
<dbReference type="InterPro" id="IPR001867">
    <property type="entry name" value="OmpR/PhoB-type_DNA-bd"/>
</dbReference>
<dbReference type="Pfam" id="PF00072">
    <property type="entry name" value="Response_reg"/>
    <property type="match status" value="1"/>
</dbReference>
<dbReference type="Gene3D" id="6.10.250.690">
    <property type="match status" value="1"/>
</dbReference>
<feature type="domain" description="OmpR/PhoB-type" evidence="9">
    <location>
        <begin position="128"/>
        <end position="227"/>
    </location>
</feature>
<evidence type="ECO:0000256" key="5">
    <source>
        <dbReference type="ARBA" id="ARBA00023163"/>
    </source>
</evidence>
<dbReference type="GO" id="GO:0005829">
    <property type="term" value="C:cytosol"/>
    <property type="evidence" value="ECO:0007669"/>
    <property type="project" value="TreeGrafter"/>
</dbReference>
<accession>A0A6M2BNB1</accession>
<keyword evidence="5" id="KW-0804">Transcription</keyword>
<proteinExistence type="predicted"/>
<comment type="caution">
    <text evidence="10">The sequence shown here is derived from an EMBL/GenBank/DDBJ whole genome shotgun (WGS) entry which is preliminary data.</text>
</comment>
<dbReference type="InterPro" id="IPR011006">
    <property type="entry name" value="CheY-like_superfamily"/>
</dbReference>
<feature type="domain" description="Response regulatory" evidence="8">
    <location>
        <begin position="4"/>
        <end position="118"/>
    </location>
</feature>
<dbReference type="PANTHER" id="PTHR48111:SF4">
    <property type="entry name" value="DNA-BINDING DUAL TRANSCRIPTIONAL REGULATOR OMPR"/>
    <property type="match status" value="1"/>
</dbReference>
<dbReference type="InterPro" id="IPR036388">
    <property type="entry name" value="WH-like_DNA-bd_sf"/>
</dbReference>
<dbReference type="Gene3D" id="1.10.10.10">
    <property type="entry name" value="Winged helix-like DNA-binding domain superfamily/Winged helix DNA-binding domain"/>
    <property type="match status" value="1"/>
</dbReference>
<dbReference type="SMART" id="SM00862">
    <property type="entry name" value="Trans_reg_C"/>
    <property type="match status" value="1"/>
</dbReference>
<dbReference type="AlphaFoldDB" id="A0A6M2BNB1"/>
<evidence type="ECO:0000313" key="10">
    <source>
        <dbReference type="EMBL" id="NGY03523.1"/>
    </source>
</evidence>
<dbReference type="EMBL" id="JAAMOW010000001">
    <property type="protein sequence ID" value="NGY03523.1"/>
    <property type="molecule type" value="Genomic_DNA"/>
</dbReference>
<name>A0A6M2BNB1_9GAMM</name>
<evidence type="ECO:0000256" key="7">
    <source>
        <dbReference type="PROSITE-ProRule" id="PRU01091"/>
    </source>
</evidence>
<evidence type="ECO:0000256" key="6">
    <source>
        <dbReference type="PROSITE-ProRule" id="PRU00169"/>
    </source>
</evidence>
<dbReference type="PANTHER" id="PTHR48111">
    <property type="entry name" value="REGULATOR OF RPOS"/>
    <property type="match status" value="1"/>
</dbReference>
<feature type="modified residue" description="4-aspartylphosphate" evidence="6">
    <location>
        <position position="53"/>
    </location>
</feature>
<dbReference type="InterPro" id="IPR016032">
    <property type="entry name" value="Sig_transdc_resp-reg_C-effctor"/>
</dbReference>
<sequence length="231" mass="25316">MSARVLVVEDDPKIAALLRDYFAHADFTVEVIHRGDEADAAIARFAPQLLILDLQLPGRDGLDICRALRARGPDPAIIMLTARVDEIDRLIGLELGADDYICKPFSPREVVARARAVLRRLLPSAPGNGALVVGALQLDAAAHQARVAGELLTLTPIEFELLASFLSQPQRIWSRAQLLERVRGTDFSGYERNIDGHIKNLRRKLRDHLEGGDPIRSVYGVGYGLDAGALT</sequence>
<evidence type="ECO:0000256" key="3">
    <source>
        <dbReference type="ARBA" id="ARBA00023015"/>
    </source>
</evidence>
<dbReference type="GO" id="GO:0032993">
    <property type="term" value="C:protein-DNA complex"/>
    <property type="evidence" value="ECO:0007669"/>
    <property type="project" value="TreeGrafter"/>
</dbReference>
<dbReference type="PROSITE" id="PS50110">
    <property type="entry name" value="RESPONSE_REGULATORY"/>
    <property type="match status" value="1"/>
</dbReference>